<accession>A0A8S5QVK1</accession>
<protein>
    <submittedName>
        <fullName evidence="1">Bacterial sensory transduction regulator</fullName>
    </submittedName>
</protein>
<dbReference type="EMBL" id="BK015741">
    <property type="protein sequence ID" value="DAE22891.1"/>
    <property type="molecule type" value="Genomic_DNA"/>
</dbReference>
<reference evidence="1" key="1">
    <citation type="journal article" date="2021" name="Proc. Natl. Acad. Sci. U.S.A.">
        <title>A Catalog of Tens of Thousands of Viruses from Human Metagenomes Reveals Hidden Associations with Chronic Diseases.</title>
        <authorList>
            <person name="Tisza M.J."/>
            <person name="Buck C.B."/>
        </authorList>
    </citation>
    <scope>NUCLEOTIDE SEQUENCE</scope>
    <source>
        <strain evidence="1">CtISH16</strain>
    </source>
</reference>
<sequence length="159" mass="17776">MEEAVPLNELFDLPPDGGAELEALLQRSGVDFRREGDQFRFRFTSGGCAWQTVCRCQGQWVLVYGIHPAPVSDPTRAQALCGRLNARVVRGSFFLQEGRFIFRTSAYLTECFEAQARIADALEYNAAALSRWWERLAGEAADLPMTPESESRLAGVLEE</sequence>
<proteinExistence type="predicted"/>
<evidence type="ECO:0000313" key="1">
    <source>
        <dbReference type="EMBL" id="DAE22891.1"/>
    </source>
</evidence>
<name>A0A8S5QVK1_9CAUD</name>
<organism evidence="1">
    <name type="scientific">Myoviridae sp. ctISH16</name>
    <dbReference type="NCBI Taxonomy" id="2826637"/>
    <lineage>
        <taxon>Viruses</taxon>
        <taxon>Duplodnaviria</taxon>
        <taxon>Heunggongvirae</taxon>
        <taxon>Uroviricota</taxon>
        <taxon>Caudoviricetes</taxon>
    </lineage>
</organism>